<proteinExistence type="predicted"/>
<gene>
    <name evidence="2" type="ORF">GCM10008938_06250</name>
</gene>
<keyword evidence="1" id="KW-0812">Transmembrane</keyword>
<keyword evidence="1" id="KW-0472">Membrane</keyword>
<organism evidence="2 3">
    <name type="scientific">Deinococcus roseus</name>
    <dbReference type="NCBI Taxonomy" id="392414"/>
    <lineage>
        <taxon>Bacteria</taxon>
        <taxon>Thermotogati</taxon>
        <taxon>Deinococcota</taxon>
        <taxon>Deinococci</taxon>
        <taxon>Deinococcales</taxon>
        <taxon>Deinococcaceae</taxon>
        <taxon>Deinococcus</taxon>
    </lineage>
</organism>
<feature type="transmembrane region" description="Helical" evidence="1">
    <location>
        <begin position="6"/>
        <end position="24"/>
    </location>
</feature>
<name>A0ABQ2CX98_9DEIO</name>
<dbReference type="Proteomes" id="UP000632222">
    <property type="component" value="Unassembled WGS sequence"/>
</dbReference>
<keyword evidence="1" id="KW-1133">Transmembrane helix</keyword>
<dbReference type="EMBL" id="BMOD01000002">
    <property type="protein sequence ID" value="GGJ22778.1"/>
    <property type="molecule type" value="Genomic_DNA"/>
</dbReference>
<accession>A0ABQ2CX98</accession>
<evidence type="ECO:0000313" key="2">
    <source>
        <dbReference type="EMBL" id="GGJ22778.1"/>
    </source>
</evidence>
<comment type="caution">
    <text evidence="2">The sequence shown here is derived from an EMBL/GenBank/DDBJ whole genome shotgun (WGS) entry which is preliminary data.</text>
</comment>
<dbReference type="RefSeq" id="WP_268239704.1">
    <property type="nucleotide sequence ID" value="NZ_BMOD01000002.1"/>
</dbReference>
<evidence type="ECO:0000256" key="1">
    <source>
        <dbReference type="SAM" id="Phobius"/>
    </source>
</evidence>
<protein>
    <submittedName>
        <fullName evidence="2">Uncharacterized protein</fullName>
    </submittedName>
</protein>
<sequence length="44" mass="4996">MEDLATWMWVLGAIVTLIVMALIVSRTRPSDKPDPPNQSQSRDR</sequence>
<reference evidence="3" key="1">
    <citation type="journal article" date="2019" name="Int. J. Syst. Evol. Microbiol.">
        <title>The Global Catalogue of Microorganisms (GCM) 10K type strain sequencing project: providing services to taxonomists for standard genome sequencing and annotation.</title>
        <authorList>
            <consortium name="The Broad Institute Genomics Platform"/>
            <consortium name="The Broad Institute Genome Sequencing Center for Infectious Disease"/>
            <person name="Wu L."/>
            <person name="Ma J."/>
        </authorList>
    </citation>
    <scope>NUCLEOTIDE SEQUENCE [LARGE SCALE GENOMIC DNA]</scope>
    <source>
        <strain evidence="3">JCM 14370</strain>
    </source>
</reference>
<evidence type="ECO:0000313" key="3">
    <source>
        <dbReference type="Proteomes" id="UP000632222"/>
    </source>
</evidence>
<keyword evidence="3" id="KW-1185">Reference proteome</keyword>